<proteinExistence type="predicted"/>
<dbReference type="RefSeq" id="WP_109951592.1">
    <property type="nucleotide sequence ID" value="NZ_CP029551.1"/>
</dbReference>
<gene>
    <name evidence="3" type="ORF">DK427_12770</name>
</gene>
<feature type="signal peptide" evidence="2">
    <location>
        <begin position="1"/>
        <end position="23"/>
    </location>
</feature>
<feature type="chain" id="PRO_5016047236" evidence="2">
    <location>
        <begin position="24"/>
        <end position="88"/>
    </location>
</feature>
<feature type="region of interest" description="Disordered" evidence="1">
    <location>
        <begin position="64"/>
        <end position="88"/>
    </location>
</feature>
<evidence type="ECO:0000256" key="1">
    <source>
        <dbReference type="SAM" id="MobiDB-lite"/>
    </source>
</evidence>
<protein>
    <submittedName>
        <fullName evidence="3">Uncharacterized protein</fullName>
    </submittedName>
</protein>
<keyword evidence="4" id="KW-1185">Reference proteome</keyword>
<evidence type="ECO:0000256" key="2">
    <source>
        <dbReference type="SAM" id="SignalP"/>
    </source>
</evidence>
<dbReference type="Proteomes" id="UP000246058">
    <property type="component" value="Chromosome"/>
</dbReference>
<sequence>MTNRFATAAVAITLSLAAPAAFAQAGNWPHAERAPVTAYDDLTTGSITVARPQVRDGWGAVSSAKAGNANQQNFPVQQYGQTSGGPAF</sequence>
<dbReference type="KEGG" id="meti:DK427_12770"/>
<dbReference type="OrthoDB" id="8002474at2"/>
<evidence type="ECO:0000313" key="3">
    <source>
        <dbReference type="EMBL" id="AWN36491.1"/>
    </source>
</evidence>
<reference evidence="3 4" key="1">
    <citation type="submission" date="2018-05" db="EMBL/GenBank/DDBJ databases">
        <title>Complete Genome Sequence of Methylobacterium sp. 17Sr1-43.</title>
        <authorList>
            <person name="Srinivasan S."/>
        </authorList>
    </citation>
    <scope>NUCLEOTIDE SEQUENCE [LARGE SCALE GENOMIC DNA]</scope>
    <source>
        <strain evidence="3 4">17Sr1-43</strain>
    </source>
</reference>
<keyword evidence="2" id="KW-0732">Signal</keyword>
<name>A0A2U8VSS3_9HYPH</name>
<organism evidence="3 4">
    <name type="scientific">Methylobacterium radiodurans</name>
    <dbReference type="NCBI Taxonomy" id="2202828"/>
    <lineage>
        <taxon>Bacteria</taxon>
        <taxon>Pseudomonadati</taxon>
        <taxon>Pseudomonadota</taxon>
        <taxon>Alphaproteobacteria</taxon>
        <taxon>Hyphomicrobiales</taxon>
        <taxon>Methylobacteriaceae</taxon>
        <taxon>Methylobacterium</taxon>
    </lineage>
</organism>
<evidence type="ECO:0000313" key="4">
    <source>
        <dbReference type="Proteomes" id="UP000246058"/>
    </source>
</evidence>
<feature type="compositionally biased region" description="Polar residues" evidence="1">
    <location>
        <begin position="68"/>
        <end position="81"/>
    </location>
</feature>
<dbReference type="EMBL" id="CP029551">
    <property type="protein sequence ID" value="AWN36491.1"/>
    <property type="molecule type" value="Genomic_DNA"/>
</dbReference>
<dbReference type="AlphaFoldDB" id="A0A2U8VSS3"/>
<accession>A0A2U8VSS3</accession>